<dbReference type="NCBIfam" id="NF002794">
    <property type="entry name" value="PRK02925.1"/>
    <property type="match status" value="1"/>
</dbReference>
<dbReference type="PANTHER" id="PTHR30068:SF4">
    <property type="entry name" value="URONATE ISOMERASE"/>
    <property type="match status" value="1"/>
</dbReference>
<organism evidence="8 9">
    <name type="scientific">Priestia endophytica DSM 13796</name>
    <dbReference type="NCBI Taxonomy" id="1121089"/>
    <lineage>
        <taxon>Bacteria</taxon>
        <taxon>Bacillati</taxon>
        <taxon>Bacillota</taxon>
        <taxon>Bacilli</taxon>
        <taxon>Bacillales</taxon>
        <taxon>Bacillaceae</taxon>
        <taxon>Priestia</taxon>
    </lineage>
</organism>
<dbReference type="Gene3D" id="1.10.2020.10">
    <property type="entry name" value="uronate isomerase, domain 2, chain A"/>
    <property type="match status" value="1"/>
</dbReference>
<comment type="catalytic activity">
    <reaction evidence="7">
        <text>aldehydo-D-galacturonate = keto-D-tagaturonate</text>
        <dbReference type="Rhea" id="RHEA:27702"/>
        <dbReference type="ChEBI" id="CHEBI:12952"/>
        <dbReference type="ChEBI" id="CHEBI:17886"/>
    </reaction>
</comment>
<dbReference type="RefSeq" id="WP_061805530.1">
    <property type="nucleotide sequence ID" value="NZ_FOXX01000008.1"/>
</dbReference>
<name>A0A1I6B721_9BACI</name>
<gene>
    <name evidence="7" type="primary">uxaC</name>
    <name evidence="8" type="ORF">SAMN02745910_03343</name>
</gene>
<comment type="catalytic activity">
    <reaction evidence="1 7">
        <text>D-glucuronate = D-fructuronate</text>
        <dbReference type="Rhea" id="RHEA:13049"/>
        <dbReference type="ChEBI" id="CHEBI:58720"/>
        <dbReference type="ChEBI" id="CHEBI:59863"/>
        <dbReference type="EC" id="5.3.1.12"/>
    </reaction>
</comment>
<proteinExistence type="inferred from homology"/>
<dbReference type="GeneID" id="93711951"/>
<dbReference type="HAMAP" id="MF_00675">
    <property type="entry name" value="UxaC"/>
    <property type="match status" value="1"/>
</dbReference>
<dbReference type="Proteomes" id="UP000182762">
    <property type="component" value="Unassembled WGS sequence"/>
</dbReference>
<keyword evidence="6 7" id="KW-0413">Isomerase</keyword>
<evidence type="ECO:0000256" key="5">
    <source>
        <dbReference type="ARBA" id="ARBA00020555"/>
    </source>
</evidence>
<dbReference type="SUPFAM" id="SSF51556">
    <property type="entry name" value="Metallo-dependent hydrolases"/>
    <property type="match status" value="1"/>
</dbReference>
<sequence>MKPFMNIDFLLQTETAKRLFHDYASKMPIYDYHCHLDPQEIYENRTYKDMTELWLEGDHYKWRAMRANGIDEYYITGKASGYEKFEKWAETVEKLIGNPLYHWTHMELRQYFNVETILKRTTAKDIWDICNEKLKGQNFSARAFIKRANVTFIGTTDDPIDDLRYHKLLKEDKDFSTTVLPSFRPDQVMSIQHEFWTDYVRDLGDIAGIRITNFTELIDALENRLDYFQNMGCKLADHSLETVVFENATLQELDTIVEKRLNGEVLSLKEIHQFLAQLLVRLGKSYNRRKWVMQYHIGALRNANSHLFYNIGSNIGCDSMKDDPIAIPLCQLLDELDKVQQLPKTVLYGLNPKDNELLATIAGNFQREGTPSKVQFGSAWWFNDHIDGMVAQMKTLGNIGVLSRFIGMLTDSRSFLSYSRHEYFRRILCNILGEWVENGEYPYDLEWLGQIVQDISYNNASEYFEIKLKEAIISPS</sequence>
<protein>
    <recommendedName>
        <fullName evidence="5 7">Uronate isomerase</fullName>
        <ecNumber evidence="4 7">5.3.1.12</ecNumber>
    </recommendedName>
    <alternativeName>
        <fullName evidence="7">Glucuronate isomerase</fullName>
    </alternativeName>
    <alternativeName>
        <fullName evidence="7">Uronic isomerase</fullName>
    </alternativeName>
</protein>
<dbReference type="Gene3D" id="3.20.20.140">
    <property type="entry name" value="Metal-dependent hydrolases"/>
    <property type="match status" value="1"/>
</dbReference>
<evidence type="ECO:0000313" key="8">
    <source>
        <dbReference type="EMBL" id="SFQ76704.1"/>
    </source>
</evidence>
<dbReference type="GO" id="GO:0016853">
    <property type="term" value="F:isomerase activity"/>
    <property type="evidence" value="ECO:0007669"/>
    <property type="project" value="UniProtKB-KW"/>
</dbReference>
<dbReference type="InterPro" id="IPR003766">
    <property type="entry name" value="Uronate_isomerase"/>
</dbReference>
<evidence type="ECO:0000256" key="7">
    <source>
        <dbReference type="HAMAP-Rule" id="MF_00675"/>
    </source>
</evidence>
<evidence type="ECO:0000256" key="6">
    <source>
        <dbReference type="ARBA" id="ARBA00023235"/>
    </source>
</evidence>
<evidence type="ECO:0000256" key="4">
    <source>
        <dbReference type="ARBA" id="ARBA00012546"/>
    </source>
</evidence>
<dbReference type="EC" id="5.3.1.12" evidence="4 7"/>
<dbReference type="EMBL" id="FOXX01000008">
    <property type="protein sequence ID" value="SFQ76704.1"/>
    <property type="molecule type" value="Genomic_DNA"/>
</dbReference>
<dbReference type="Pfam" id="PF02614">
    <property type="entry name" value="UxaC"/>
    <property type="match status" value="1"/>
</dbReference>
<keyword evidence="9" id="KW-1185">Reference proteome</keyword>
<evidence type="ECO:0000256" key="3">
    <source>
        <dbReference type="ARBA" id="ARBA00008397"/>
    </source>
</evidence>
<dbReference type="InterPro" id="IPR032466">
    <property type="entry name" value="Metal_Hydrolase"/>
</dbReference>
<evidence type="ECO:0000256" key="2">
    <source>
        <dbReference type="ARBA" id="ARBA00004892"/>
    </source>
</evidence>
<dbReference type="PANTHER" id="PTHR30068">
    <property type="entry name" value="URONATE ISOMERASE"/>
    <property type="match status" value="1"/>
</dbReference>
<evidence type="ECO:0000313" key="9">
    <source>
        <dbReference type="Proteomes" id="UP000182762"/>
    </source>
</evidence>
<evidence type="ECO:0000256" key="1">
    <source>
        <dbReference type="ARBA" id="ARBA00001165"/>
    </source>
</evidence>
<reference evidence="8 9" key="1">
    <citation type="submission" date="2016-10" db="EMBL/GenBank/DDBJ databases">
        <authorList>
            <person name="Varghese N."/>
            <person name="Submissions S."/>
        </authorList>
    </citation>
    <scope>NUCLEOTIDE SEQUENCE [LARGE SCALE GENOMIC DNA]</scope>
    <source>
        <strain evidence="8 9">DSM 13796</strain>
    </source>
</reference>
<accession>A0A1I6B721</accession>
<comment type="caution">
    <text evidence="8">The sequence shown here is derived from an EMBL/GenBank/DDBJ whole genome shotgun (WGS) entry which is preliminary data.</text>
</comment>
<comment type="similarity">
    <text evidence="3 7">Belongs to the metallo-dependent hydrolases superfamily. Uronate isomerase family.</text>
</comment>
<comment type="pathway">
    <text evidence="2 7">Carbohydrate metabolism; pentose and glucuronate interconversion.</text>
</comment>